<dbReference type="CDD" id="cd16917">
    <property type="entry name" value="HATPase_UhpB-NarQ-NarX-like"/>
    <property type="match status" value="1"/>
</dbReference>
<feature type="transmembrane region" description="Helical" evidence="9">
    <location>
        <begin position="426"/>
        <end position="444"/>
    </location>
</feature>
<keyword evidence="6 12" id="KW-0418">Kinase</keyword>
<feature type="domain" description="Histidine kinase/HSP90-like ATPase" evidence="10">
    <location>
        <begin position="565"/>
        <end position="652"/>
    </location>
</feature>
<dbReference type="Proteomes" id="UP000515514">
    <property type="component" value="Chromosome"/>
</dbReference>
<dbReference type="InterPro" id="IPR011712">
    <property type="entry name" value="Sig_transdc_His_kin_sub3_dim/P"/>
</dbReference>
<dbReference type="GO" id="GO:0005524">
    <property type="term" value="F:ATP binding"/>
    <property type="evidence" value="ECO:0007669"/>
    <property type="project" value="UniProtKB-KW"/>
</dbReference>
<dbReference type="GO" id="GO:0000155">
    <property type="term" value="F:phosphorelay sensor kinase activity"/>
    <property type="evidence" value="ECO:0007669"/>
    <property type="project" value="InterPro"/>
</dbReference>
<gene>
    <name evidence="12" type="ORF">ALE3EI_0724</name>
</gene>
<dbReference type="Gene3D" id="1.25.40.10">
    <property type="entry name" value="Tetratricopeptide repeat domain"/>
    <property type="match status" value="1"/>
</dbReference>
<keyword evidence="13" id="KW-1185">Reference proteome</keyword>
<keyword evidence="4" id="KW-0808">Transferase</keyword>
<evidence type="ECO:0000256" key="7">
    <source>
        <dbReference type="ARBA" id="ARBA00022840"/>
    </source>
</evidence>
<keyword evidence="8" id="KW-0902">Two-component regulatory system</keyword>
<keyword evidence="9" id="KW-0812">Transmembrane</keyword>
<evidence type="ECO:0000256" key="3">
    <source>
        <dbReference type="ARBA" id="ARBA00022553"/>
    </source>
</evidence>
<dbReference type="Gene3D" id="1.20.5.1930">
    <property type="match status" value="1"/>
</dbReference>
<evidence type="ECO:0000259" key="10">
    <source>
        <dbReference type="Pfam" id="PF02518"/>
    </source>
</evidence>
<dbReference type="Gene3D" id="3.30.565.10">
    <property type="entry name" value="Histidine kinase-like ATPase, C-terminal domain"/>
    <property type="match status" value="1"/>
</dbReference>
<organism evidence="12 13">
    <name type="scientific">Constantimarinum furrinae</name>
    <dbReference type="NCBI Taxonomy" id="2562285"/>
    <lineage>
        <taxon>Bacteria</taxon>
        <taxon>Pseudomonadati</taxon>
        <taxon>Bacteroidota</taxon>
        <taxon>Flavobacteriia</taxon>
        <taxon>Flavobacteriales</taxon>
        <taxon>Flavobacteriaceae</taxon>
        <taxon>Altibacter/Constantimarinum group</taxon>
        <taxon>Constantimarinum</taxon>
    </lineage>
</organism>
<keyword evidence="7" id="KW-0067">ATP-binding</keyword>
<protein>
    <recommendedName>
        <fullName evidence="2">histidine kinase</fullName>
        <ecNumber evidence="2">2.7.13.3</ecNumber>
    </recommendedName>
</protein>
<dbReference type="SUPFAM" id="SSF48452">
    <property type="entry name" value="TPR-like"/>
    <property type="match status" value="2"/>
</dbReference>
<evidence type="ECO:0000259" key="11">
    <source>
        <dbReference type="Pfam" id="PF07730"/>
    </source>
</evidence>
<dbReference type="InterPro" id="IPR011990">
    <property type="entry name" value="TPR-like_helical_dom_sf"/>
</dbReference>
<keyword evidence="9" id="KW-0472">Membrane</keyword>
<evidence type="ECO:0000256" key="1">
    <source>
        <dbReference type="ARBA" id="ARBA00000085"/>
    </source>
</evidence>
<evidence type="ECO:0000256" key="9">
    <source>
        <dbReference type="SAM" id="Phobius"/>
    </source>
</evidence>
<dbReference type="EC" id="2.7.13.3" evidence="2"/>
<dbReference type="InterPro" id="IPR003594">
    <property type="entry name" value="HATPase_dom"/>
</dbReference>
<sequence length="656" mass="74207">MAQDATSTKEIKALYQKIDRSENGDRLKWMDSLSNYIVSKTDYQNDSLVKATVDYALTLDSLSVATWQTANLIYFQNNIVGNPEQGNNIFLKFLPTARKCEDPVALAKFYLEGADSYYFIEKHETSIKYYDLAEENAHAGGHKRFEGLAKLYKGQTLSFMGNFSQASILLQEAARLFQERKDTFNIISARNSLSVLYSQNGFIEEAKQERDEAIELAKIKESYGHLASFYYNAATDHRKQGNEVQRILYLKMGLEAGRKSKNPSFYDVTMLSTLAIAYAQTDSLELAEQFLREMEAIPNVDIEGRNREPYVEVLKNIAFAKGNYPEALDYGKEHLELKARGSHFEEIQGAEKFLSEVYEAMGNAVEALNHFKRYTRLRDSINSVQKVKALSYYQTLYETEKRDATIVAQKGDIALLNAENKIKNQWLLFGGLGLVVLFGGVVLVRSRNFARRRQRTQEEYSRNLIQAQEEERTRVARELHDSVGQKLMLLTKKTKSTGNTDMESLAETTLDELRSISRGLHPSTMEKLGVTAAITSLINEVDANTDIFFTNEIENIDNALTKEASLHLYRIIQEVLNNMVKHSEARAASVIIEKKANLIQAVIRDNGKGFVYSEKIGNVSTLGMKTLLERSKILGSEIKIESSPEKGTTIFLAIAI</sequence>
<dbReference type="Pfam" id="PF07730">
    <property type="entry name" value="HisKA_3"/>
    <property type="match status" value="1"/>
</dbReference>
<dbReference type="AlphaFoldDB" id="A0A7G8PSI4"/>
<dbReference type="SUPFAM" id="SSF55874">
    <property type="entry name" value="ATPase domain of HSP90 chaperone/DNA topoisomerase II/histidine kinase"/>
    <property type="match status" value="1"/>
</dbReference>
<keyword evidence="5" id="KW-0547">Nucleotide-binding</keyword>
<accession>A0A7G8PSI4</accession>
<evidence type="ECO:0000256" key="4">
    <source>
        <dbReference type="ARBA" id="ARBA00022679"/>
    </source>
</evidence>
<feature type="domain" description="Signal transduction histidine kinase subgroup 3 dimerisation and phosphoacceptor" evidence="11">
    <location>
        <begin position="471"/>
        <end position="519"/>
    </location>
</feature>
<reference evidence="12 13" key="1">
    <citation type="submission" date="2020-04" db="EMBL/GenBank/DDBJ databases">
        <title>Genome sequence of Altibacter aquimarinus strain ALE3EI.</title>
        <authorList>
            <person name="Oh H.-M."/>
            <person name="Jang D."/>
        </authorList>
    </citation>
    <scope>NUCLEOTIDE SEQUENCE [LARGE SCALE GENOMIC DNA]</scope>
    <source>
        <strain evidence="12 13">ALE3EI</strain>
    </source>
</reference>
<evidence type="ECO:0000256" key="5">
    <source>
        <dbReference type="ARBA" id="ARBA00022741"/>
    </source>
</evidence>
<evidence type="ECO:0000256" key="2">
    <source>
        <dbReference type="ARBA" id="ARBA00012438"/>
    </source>
</evidence>
<dbReference type="EMBL" id="CP052909">
    <property type="protein sequence ID" value="QNJ97300.1"/>
    <property type="molecule type" value="Genomic_DNA"/>
</dbReference>
<dbReference type="InterPro" id="IPR050482">
    <property type="entry name" value="Sensor_HK_TwoCompSys"/>
</dbReference>
<dbReference type="PANTHER" id="PTHR24421">
    <property type="entry name" value="NITRATE/NITRITE SENSOR PROTEIN NARX-RELATED"/>
    <property type="match status" value="1"/>
</dbReference>
<proteinExistence type="predicted"/>
<keyword evidence="3" id="KW-0597">Phosphoprotein</keyword>
<dbReference type="KEGG" id="alti:ALE3EI_0724"/>
<evidence type="ECO:0000313" key="12">
    <source>
        <dbReference type="EMBL" id="QNJ97300.1"/>
    </source>
</evidence>
<name>A0A7G8PSI4_9FLAO</name>
<dbReference type="PANTHER" id="PTHR24421:SF10">
    <property type="entry name" value="NITRATE_NITRITE SENSOR PROTEIN NARQ"/>
    <property type="match status" value="1"/>
</dbReference>
<evidence type="ECO:0000256" key="6">
    <source>
        <dbReference type="ARBA" id="ARBA00022777"/>
    </source>
</evidence>
<dbReference type="GO" id="GO:0046983">
    <property type="term" value="F:protein dimerization activity"/>
    <property type="evidence" value="ECO:0007669"/>
    <property type="project" value="InterPro"/>
</dbReference>
<evidence type="ECO:0000313" key="13">
    <source>
        <dbReference type="Proteomes" id="UP000515514"/>
    </source>
</evidence>
<comment type="catalytic activity">
    <reaction evidence="1">
        <text>ATP + protein L-histidine = ADP + protein N-phospho-L-histidine.</text>
        <dbReference type="EC" id="2.7.13.3"/>
    </reaction>
</comment>
<dbReference type="InterPro" id="IPR036890">
    <property type="entry name" value="HATPase_C_sf"/>
</dbReference>
<keyword evidence="9" id="KW-1133">Transmembrane helix</keyword>
<evidence type="ECO:0000256" key="8">
    <source>
        <dbReference type="ARBA" id="ARBA00023012"/>
    </source>
</evidence>
<dbReference type="Pfam" id="PF02518">
    <property type="entry name" value="HATPase_c"/>
    <property type="match status" value="1"/>
</dbReference>
<dbReference type="GO" id="GO:0016020">
    <property type="term" value="C:membrane"/>
    <property type="evidence" value="ECO:0007669"/>
    <property type="project" value="InterPro"/>
</dbReference>